<evidence type="ECO:0000313" key="3">
    <source>
        <dbReference type="EMBL" id="AUH64175.1"/>
    </source>
</evidence>
<reference evidence="3 4" key="1">
    <citation type="journal article" date="2013" name="Antonie Van Leeuwenhoek">
        <title>Paracoccus zhejiangensis sp. nov., isolated from activated sludge in wastewater-treatment system.</title>
        <authorList>
            <person name="Wu Z.G."/>
            <person name="Zhang D.F."/>
            <person name="Liu Y.L."/>
            <person name="Wang F."/>
            <person name="Jiang X."/>
            <person name="Li C."/>
            <person name="Li S.P."/>
            <person name="Hong Q."/>
            <person name="Li W.J."/>
        </authorList>
    </citation>
    <scope>NUCLEOTIDE SEQUENCE [LARGE SCALE GENOMIC DNA]</scope>
    <source>
        <strain evidence="3 4">J6</strain>
    </source>
</reference>
<keyword evidence="2" id="KW-0812">Transmembrane</keyword>
<keyword evidence="2" id="KW-1133">Transmembrane helix</keyword>
<sequence length="110" mass="12235">MTREDLLEALAPIRLPAAMRVLEGREMLALLGLGLLAAALIALVLGPLLTRRASIRQRLRATRDLPAGERLLAIARITGRLPPDLREAAYRATPPNADEIERASRRRFHR</sequence>
<dbReference type="KEGG" id="pzh:CX676_08425"/>
<name>A0A2H5EXZ5_9RHOB</name>
<evidence type="ECO:0000256" key="2">
    <source>
        <dbReference type="SAM" id="Phobius"/>
    </source>
</evidence>
<dbReference type="Proteomes" id="UP000234530">
    <property type="component" value="Chromosome"/>
</dbReference>
<evidence type="ECO:0000313" key="4">
    <source>
        <dbReference type="Proteomes" id="UP000234530"/>
    </source>
</evidence>
<dbReference type="AlphaFoldDB" id="A0A2H5EXZ5"/>
<feature type="transmembrane region" description="Helical" evidence="2">
    <location>
        <begin position="28"/>
        <end position="50"/>
    </location>
</feature>
<dbReference type="OrthoDB" id="8455859at2"/>
<dbReference type="EMBL" id="CP025430">
    <property type="protein sequence ID" value="AUH64175.1"/>
    <property type="molecule type" value="Genomic_DNA"/>
</dbReference>
<keyword evidence="4" id="KW-1185">Reference proteome</keyword>
<organism evidence="3 4">
    <name type="scientific">Paracoccus zhejiangensis</name>
    <dbReference type="NCBI Taxonomy" id="1077935"/>
    <lineage>
        <taxon>Bacteria</taxon>
        <taxon>Pseudomonadati</taxon>
        <taxon>Pseudomonadota</taxon>
        <taxon>Alphaproteobacteria</taxon>
        <taxon>Rhodobacterales</taxon>
        <taxon>Paracoccaceae</taxon>
        <taxon>Paracoccus</taxon>
    </lineage>
</organism>
<evidence type="ECO:0000256" key="1">
    <source>
        <dbReference type="SAM" id="MobiDB-lite"/>
    </source>
</evidence>
<feature type="region of interest" description="Disordered" evidence="1">
    <location>
        <begin position="88"/>
        <end position="110"/>
    </location>
</feature>
<keyword evidence="2" id="KW-0472">Membrane</keyword>
<proteinExistence type="predicted"/>
<protein>
    <submittedName>
        <fullName evidence="3">Uncharacterized protein</fullName>
    </submittedName>
</protein>
<accession>A0A2H5EXZ5</accession>
<dbReference type="RefSeq" id="WP_101752213.1">
    <property type="nucleotide sequence ID" value="NZ_CP025430.1"/>
</dbReference>
<gene>
    <name evidence="3" type="ORF">CX676_08425</name>
</gene>